<evidence type="ECO:0000256" key="1">
    <source>
        <dbReference type="ARBA" id="ARBA00006739"/>
    </source>
</evidence>
<dbReference type="SUPFAM" id="SSF48452">
    <property type="entry name" value="TPR-like"/>
    <property type="match status" value="1"/>
</dbReference>
<feature type="region of interest" description="Disordered" evidence="4">
    <location>
        <begin position="1"/>
        <end position="21"/>
    </location>
</feature>
<organism evidence="6 7">
    <name type="scientific">Asaia krungthepensis NRIC 0535</name>
    <dbReference type="NCBI Taxonomy" id="1307925"/>
    <lineage>
        <taxon>Bacteria</taxon>
        <taxon>Pseudomonadati</taxon>
        <taxon>Pseudomonadota</taxon>
        <taxon>Alphaproteobacteria</taxon>
        <taxon>Acetobacterales</taxon>
        <taxon>Acetobacteraceae</taxon>
        <taxon>Asaia</taxon>
    </lineage>
</organism>
<evidence type="ECO:0000259" key="5">
    <source>
        <dbReference type="Pfam" id="PF00535"/>
    </source>
</evidence>
<protein>
    <submittedName>
        <fullName evidence="6">Glycosyltransferase</fullName>
    </submittedName>
</protein>
<evidence type="ECO:0000313" key="7">
    <source>
        <dbReference type="Proteomes" id="UP001062776"/>
    </source>
</evidence>
<keyword evidence="3" id="KW-0808">Transferase</keyword>
<dbReference type="InterPro" id="IPR001173">
    <property type="entry name" value="Glyco_trans_2-like"/>
</dbReference>
<dbReference type="InterPro" id="IPR011990">
    <property type="entry name" value="TPR-like_helical_dom_sf"/>
</dbReference>
<dbReference type="EMBL" id="BAPV01000004">
    <property type="protein sequence ID" value="GBQ85655.1"/>
    <property type="molecule type" value="Genomic_DNA"/>
</dbReference>
<sequence length="980" mass="107352">MDVAESASPPTNRPPPVQSGYGHVVTASDRANWQRWHDAKAQDAYRRGTDAVHAGETAAALYWLGRAARMAHRDPNVIFAYGMALLSAGRWEEAATRMAWVAKRFIIRKALVGQAIALSNLGRMDEAVSVFARMLSHYAPADEVLPWIRLFTSHSGRAGWCATGNDGVLRGEAIGPVAIALDGTPVIGAASLPFDLPEEWRQAASLSVEYDGKPLYGSPIDLVAIRQVQGFATIRAHHLEGWIWYPADPDFTPHVLIRGKGARYDLTADQLEQGTRLEKPLARPRHFSIALDDLPKGEIVIEDRYGQALTGSPIGPAVIGLLDRDAGQLTPAPDKTPPAIRKGRPHSHAKPVERAPGCLVVIPAYRDLTLTRSCIEAVLAETVAGLECLVIDDGSPEPGLSAYLRDIAGQGRITLIRHKRNLGFTASANAGLSRAAGRDVVLLNSDAIIPAKGLSRLLAWLDRDSFIGTATPFSNDASILSYPSVTRPNATPDKRTATSFDRIFASLPRSGLIDLPTGNGFCMAIRGDCLAQTGLLDVEVFAQGYGEENDFCCRASILGWRHVAATDVFVRHVGSVSFGRTRTLLLERNLRMLNLLHPGYDESVTRFIEADPLFSIRRNAGLVRMIARRKAAASCLVMVTHDSGGGVERVVRHRREVAEAEGTQVLILRPHLKGCRIEDCGGDTTNLVFSLPGEWLDLVTVLRRMKPARIEWHHLLGHAPVMHDLANALELRWDIVLHDYIWFCPRICLVGPGDHYCGEPALAGCESCVAQQGSLIDNHLTVAELVAQSDRILRDANRVVAGTHDLQRRMRRHFSGLTVELQKLESESYPAVKPIRPLDGGRRRVCVPGAIGREKGFDILLQLAQDAAQRRLPLDYVVVGYTIDDERLMATGHVQISGEYREEEAIGLIESFECDLGLIPSVWPETWCFALSNLWQARLKAVCFDLGAQSERIQSSGRGSVVPLGMPVSLLSNVLLHLSH</sequence>
<evidence type="ECO:0000256" key="3">
    <source>
        <dbReference type="ARBA" id="ARBA00022679"/>
    </source>
</evidence>
<feature type="region of interest" description="Disordered" evidence="4">
    <location>
        <begin position="330"/>
        <end position="351"/>
    </location>
</feature>
<dbReference type="Gene3D" id="3.90.550.10">
    <property type="entry name" value="Spore Coat Polysaccharide Biosynthesis Protein SpsA, Chain A"/>
    <property type="match status" value="1"/>
</dbReference>
<reference evidence="6" key="1">
    <citation type="submission" date="2013-04" db="EMBL/GenBank/DDBJ databases">
        <title>The genome sequencing project of 58 acetic acid bacteria.</title>
        <authorList>
            <person name="Okamoto-Kainuma A."/>
            <person name="Ishikawa M."/>
            <person name="Umino S."/>
            <person name="Koizumi Y."/>
            <person name="Shiwa Y."/>
            <person name="Yoshikawa H."/>
            <person name="Matsutani M."/>
            <person name="Matsushita K."/>
        </authorList>
    </citation>
    <scope>NUCLEOTIDE SEQUENCE</scope>
    <source>
        <strain evidence="6">NRIC 0535</strain>
    </source>
</reference>
<dbReference type="SUPFAM" id="SSF53448">
    <property type="entry name" value="Nucleotide-diphospho-sugar transferases"/>
    <property type="match status" value="1"/>
</dbReference>
<feature type="domain" description="Glycosyltransferase 2-like" evidence="5">
    <location>
        <begin position="360"/>
        <end position="470"/>
    </location>
</feature>
<dbReference type="PANTHER" id="PTHR43179:SF12">
    <property type="entry name" value="GALACTOFURANOSYLTRANSFERASE GLFT2"/>
    <property type="match status" value="1"/>
</dbReference>
<gene>
    <name evidence="6" type="ORF">AA0535_0821</name>
</gene>
<keyword evidence="7" id="KW-1185">Reference proteome</keyword>
<comment type="caution">
    <text evidence="6">The sequence shown here is derived from an EMBL/GenBank/DDBJ whole genome shotgun (WGS) entry which is preliminary data.</text>
</comment>
<accession>A0ABQ0PZU0</accession>
<evidence type="ECO:0000313" key="6">
    <source>
        <dbReference type="EMBL" id="GBQ85655.1"/>
    </source>
</evidence>
<dbReference type="Gene3D" id="3.40.50.2000">
    <property type="entry name" value="Glycogen Phosphorylase B"/>
    <property type="match status" value="1"/>
</dbReference>
<dbReference type="PANTHER" id="PTHR43179">
    <property type="entry name" value="RHAMNOSYLTRANSFERASE WBBL"/>
    <property type="match status" value="1"/>
</dbReference>
<dbReference type="SUPFAM" id="SSF53756">
    <property type="entry name" value="UDP-Glycosyltransferase/glycogen phosphorylase"/>
    <property type="match status" value="1"/>
</dbReference>
<dbReference type="InterPro" id="IPR029044">
    <property type="entry name" value="Nucleotide-diphossugar_trans"/>
</dbReference>
<evidence type="ECO:0000256" key="4">
    <source>
        <dbReference type="SAM" id="MobiDB-lite"/>
    </source>
</evidence>
<proteinExistence type="inferred from homology"/>
<dbReference type="Pfam" id="PF00535">
    <property type="entry name" value="Glycos_transf_2"/>
    <property type="match status" value="1"/>
</dbReference>
<comment type="similarity">
    <text evidence="1">Belongs to the glycosyltransferase 2 family.</text>
</comment>
<keyword evidence="2" id="KW-0328">Glycosyltransferase</keyword>
<name>A0ABQ0PZU0_9PROT</name>
<dbReference type="Proteomes" id="UP001062776">
    <property type="component" value="Unassembled WGS sequence"/>
</dbReference>
<dbReference type="Gene3D" id="1.25.40.10">
    <property type="entry name" value="Tetratricopeptide repeat domain"/>
    <property type="match status" value="1"/>
</dbReference>
<evidence type="ECO:0000256" key="2">
    <source>
        <dbReference type="ARBA" id="ARBA00022676"/>
    </source>
</evidence>